<gene>
    <name evidence="2" type="ORF">DGAL_LOCUS11978</name>
</gene>
<feature type="signal peptide" evidence="1">
    <location>
        <begin position="1"/>
        <end position="17"/>
    </location>
</feature>
<dbReference type="OrthoDB" id="6376038at2759"/>
<evidence type="ECO:0000313" key="3">
    <source>
        <dbReference type="Proteomes" id="UP000789390"/>
    </source>
</evidence>
<organism evidence="2 3">
    <name type="scientific">Daphnia galeata</name>
    <dbReference type="NCBI Taxonomy" id="27404"/>
    <lineage>
        <taxon>Eukaryota</taxon>
        <taxon>Metazoa</taxon>
        <taxon>Ecdysozoa</taxon>
        <taxon>Arthropoda</taxon>
        <taxon>Crustacea</taxon>
        <taxon>Branchiopoda</taxon>
        <taxon>Diplostraca</taxon>
        <taxon>Cladocera</taxon>
        <taxon>Anomopoda</taxon>
        <taxon>Daphniidae</taxon>
        <taxon>Daphnia</taxon>
    </lineage>
</organism>
<dbReference type="AlphaFoldDB" id="A0A8J2RU60"/>
<dbReference type="EMBL" id="CAKKLH010000286">
    <property type="protein sequence ID" value="CAH0108582.1"/>
    <property type="molecule type" value="Genomic_DNA"/>
</dbReference>
<accession>A0A8J2RU60</accession>
<proteinExistence type="predicted"/>
<dbReference type="Proteomes" id="UP000789390">
    <property type="component" value="Unassembled WGS sequence"/>
</dbReference>
<protein>
    <recommendedName>
        <fullName evidence="4">Secreted protein</fullName>
    </recommendedName>
</protein>
<evidence type="ECO:0008006" key="4">
    <source>
        <dbReference type="Google" id="ProtNLM"/>
    </source>
</evidence>
<evidence type="ECO:0000256" key="1">
    <source>
        <dbReference type="SAM" id="SignalP"/>
    </source>
</evidence>
<sequence>MVKYLLLTVLLVGLVAASLGSPVASGTDDVQDQLPETDMDGSEFFHSPYHRPIGAGFYDYGYPLNRPFGAGYGGLPAVHHPGVLPGVIPQHPFFYHK</sequence>
<name>A0A8J2RU60_9CRUS</name>
<keyword evidence="3" id="KW-1185">Reference proteome</keyword>
<reference evidence="2" key="1">
    <citation type="submission" date="2021-11" db="EMBL/GenBank/DDBJ databases">
        <authorList>
            <person name="Schell T."/>
        </authorList>
    </citation>
    <scope>NUCLEOTIDE SEQUENCE</scope>
    <source>
        <strain evidence="2">M5</strain>
    </source>
</reference>
<evidence type="ECO:0000313" key="2">
    <source>
        <dbReference type="EMBL" id="CAH0108582.1"/>
    </source>
</evidence>
<comment type="caution">
    <text evidence="2">The sequence shown here is derived from an EMBL/GenBank/DDBJ whole genome shotgun (WGS) entry which is preliminary data.</text>
</comment>
<feature type="chain" id="PRO_5035257693" description="Secreted protein" evidence="1">
    <location>
        <begin position="18"/>
        <end position="97"/>
    </location>
</feature>
<keyword evidence="1" id="KW-0732">Signal</keyword>